<protein>
    <submittedName>
        <fullName evidence="1">Uncharacterized protein</fullName>
    </submittedName>
</protein>
<dbReference type="AlphaFoldDB" id="A0A1I2R869"/>
<evidence type="ECO:0000313" key="1">
    <source>
        <dbReference type="EMBL" id="SFG36682.1"/>
    </source>
</evidence>
<organism evidence="1 2">
    <name type="scientific">Streptomyces mirabilis</name>
    <dbReference type="NCBI Taxonomy" id="68239"/>
    <lineage>
        <taxon>Bacteria</taxon>
        <taxon>Bacillati</taxon>
        <taxon>Actinomycetota</taxon>
        <taxon>Actinomycetes</taxon>
        <taxon>Kitasatosporales</taxon>
        <taxon>Streptomycetaceae</taxon>
        <taxon>Streptomyces</taxon>
    </lineage>
</organism>
<reference evidence="1 2" key="1">
    <citation type="submission" date="2016-10" db="EMBL/GenBank/DDBJ databases">
        <authorList>
            <person name="de Groot N.N."/>
        </authorList>
    </citation>
    <scope>NUCLEOTIDE SEQUENCE [LARGE SCALE GENOMIC DNA]</scope>
    <source>
        <strain evidence="1 2">OK461</strain>
    </source>
</reference>
<name>A0A1I2R869_9ACTN</name>
<proteinExistence type="predicted"/>
<dbReference type="Proteomes" id="UP000181942">
    <property type="component" value="Unassembled WGS sequence"/>
</dbReference>
<evidence type="ECO:0000313" key="2">
    <source>
        <dbReference type="Proteomes" id="UP000181942"/>
    </source>
</evidence>
<dbReference type="EMBL" id="FONR01000019">
    <property type="protein sequence ID" value="SFG36682.1"/>
    <property type="molecule type" value="Genomic_DNA"/>
</dbReference>
<sequence>MVSAAFEEPKLIADAGSMPPVRLAERCGLPELGRIAGVGGLAPSQPHRRRHRPGRVLPVVFVPAVLEDEERFGAVCGCFGERDGFGEAFERERLALGDAQHFISDETANLGQRAQRIRR</sequence>
<accession>A0A1I2R869</accession>
<gene>
    <name evidence="1" type="ORF">SAMN02787118_119127</name>
</gene>